<evidence type="ECO:0000256" key="3">
    <source>
        <dbReference type="ARBA" id="ARBA00022676"/>
    </source>
</evidence>
<feature type="compositionally biased region" description="Gly residues" evidence="8">
    <location>
        <begin position="404"/>
        <end position="424"/>
    </location>
</feature>
<evidence type="ECO:0000313" key="13">
    <source>
        <dbReference type="Proteomes" id="UP001596310"/>
    </source>
</evidence>
<feature type="transmembrane region" description="Helical" evidence="9">
    <location>
        <begin position="205"/>
        <end position="224"/>
    </location>
</feature>
<feature type="region of interest" description="Disordered" evidence="8">
    <location>
        <begin position="740"/>
        <end position="840"/>
    </location>
</feature>
<name>A0ABW1US93_9LACO</name>
<evidence type="ECO:0000313" key="12">
    <source>
        <dbReference type="EMBL" id="MFC6315757.1"/>
    </source>
</evidence>
<keyword evidence="13" id="KW-1185">Reference proteome</keyword>
<feature type="compositionally biased region" description="Polar residues" evidence="8">
    <location>
        <begin position="744"/>
        <end position="775"/>
    </location>
</feature>
<dbReference type="EC" id="2.4.-.-" evidence="12"/>
<feature type="domain" description="Putative mannosyltransferase YkcA/B-like C-terminal" evidence="11">
    <location>
        <begin position="650"/>
        <end position="731"/>
    </location>
</feature>
<dbReference type="PANTHER" id="PTHR33908">
    <property type="entry name" value="MANNOSYLTRANSFERASE YKCB-RELATED"/>
    <property type="match status" value="1"/>
</dbReference>
<evidence type="ECO:0000259" key="11">
    <source>
        <dbReference type="Pfam" id="PF24878"/>
    </source>
</evidence>
<sequence length="840" mass="88135">MRARLRLDWFLVGILISALFLYAWKIWEAGSANDFYTAAIVSMTKSWKNFWYASFDPAGFITVDKPPVALWFMAISAKIFGVHGWSVVLPSVLFGVGSVYLMYRLVQPKFGRIAGNLAALTMTLTPIVVADSRTNNMDATLIFFLLLALYVLQKATQAQRPWFVMLSFGLIGVAFNVKMLQAFMILPIMYVYYWLATKKPWRRKLGHLALATLSLVFFTLLWPLSVDLTSASERPYEGGSETNSVLELAFGYNGTQRLLGQTTGTGARFSGMGGSRSEMGGGQTPPSGDGTAQAGGNTAGVSDGTTGNTNSGNNTQAGTPPAGTPPSGSPGNSNGATTGNSQGQGGTPPSGTAPSGNGQTDGTTNGNTTAGNGTDGTTTNGNTTNGNTANGNTTNGNTTNGTTTPGGPGGQQMRTGGPGGGNGGAGGAFNIGTAGPFRIFQKALGQQVSWLLAVAMVGLIGAFYFYRRRKNRWYQTTARQNEVILWAGWLILTYGFFSVASFFHPYYMIMLAPAIAALVGIGLPAIWRQFWAKRNHWTLALLPLAILVTSGLQAWYVYSYYPWLSWILLLAGATAVALLLIGKFSNLKKKLVPSILVSSTIAMVIAPAWWSLTPTLSGESAAIPYASPSLLSTGGSQAGGLGSETVNSGLLSYLQKHQGSATYLFATTDSGTAAPYIIATGDAVMAIGGFNGTDPAITLNQFKQLVKSGQLKYFYVAGKSSNNTIVKWVEKYGKQVAASKYGGTDTTSTSQNSGAGQTNGTTTDDGASNGTTTIDPGSDDSTATTTDTTTTDTTTTTKLATGSNGPTTNNNQTTTTQQGGPGAGLGGESGTLYDLTGIFD</sequence>
<feature type="region of interest" description="Disordered" evidence="8">
    <location>
        <begin position="261"/>
        <end position="424"/>
    </location>
</feature>
<keyword evidence="2" id="KW-1003">Cell membrane</keyword>
<dbReference type="InterPro" id="IPR056785">
    <property type="entry name" value="YkcA/B-like_C"/>
</dbReference>
<evidence type="ECO:0000259" key="10">
    <source>
        <dbReference type="Pfam" id="PF13231"/>
    </source>
</evidence>
<protein>
    <submittedName>
        <fullName evidence="12">Glycosyltransferase family 39 protein</fullName>
        <ecNumber evidence="12">2.4.-.-</ecNumber>
    </submittedName>
</protein>
<keyword evidence="3 12" id="KW-0328">Glycosyltransferase</keyword>
<comment type="caution">
    <text evidence="12">The sequence shown here is derived from an EMBL/GenBank/DDBJ whole genome shotgun (WGS) entry which is preliminary data.</text>
</comment>
<keyword evidence="4 12" id="KW-0808">Transferase</keyword>
<feature type="transmembrane region" description="Helical" evidence="9">
    <location>
        <begin position="506"/>
        <end position="527"/>
    </location>
</feature>
<feature type="compositionally biased region" description="Low complexity" evidence="8">
    <location>
        <begin position="304"/>
        <end position="321"/>
    </location>
</feature>
<dbReference type="RefSeq" id="WP_225422201.1">
    <property type="nucleotide sequence ID" value="NZ_JBHSSM010000020.1"/>
</dbReference>
<reference evidence="13" key="1">
    <citation type="journal article" date="2019" name="Int. J. Syst. Evol. Microbiol.">
        <title>The Global Catalogue of Microorganisms (GCM) 10K type strain sequencing project: providing services to taxonomists for standard genome sequencing and annotation.</title>
        <authorList>
            <consortium name="The Broad Institute Genomics Platform"/>
            <consortium name="The Broad Institute Genome Sequencing Center for Infectious Disease"/>
            <person name="Wu L."/>
            <person name="Ma J."/>
        </authorList>
    </citation>
    <scope>NUCLEOTIDE SEQUENCE [LARGE SCALE GENOMIC DNA]</scope>
    <source>
        <strain evidence="13">CCM 8897</strain>
    </source>
</reference>
<dbReference type="InterPro" id="IPR050297">
    <property type="entry name" value="LipidA_mod_glycosyltrf_83"/>
</dbReference>
<feature type="domain" description="Glycosyltransferase RgtA/B/C/D-like" evidence="10">
    <location>
        <begin position="64"/>
        <end position="222"/>
    </location>
</feature>
<keyword evidence="6 9" id="KW-1133">Transmembrane helix</keyword>
<feature type="transmembrane region" description="Helical" evidence="9">
    <location>
        <begin position="448"/>
        <end position="467"/>
    </location>
</feature>
<dbReference type="Proteomes" id="UP001596310">
    <property type="component" value="Unassembled WGS sequence"/>
</dbReference>
<feature type="transmembrane region" description="Helical" evidence="9">
    <location>
        <begin position="162"/>
        <end position="193"/>
    </location>
</feature>
<feature type="compositionally biased region" description="Low complexity" evidence="8">
    <location>
        <begin position="329"/>
        <end position="341"/>
    </location>
</feature>
<dbReference type="InterPro" id="IPR038731">
    <property type="entry name" value="RgtA/B/C-like"/>
</dbReference>
<feature type="compositionally biased region" description="Low complexity" evidence="8">
    <location>
        <begin position="349"/>
        <end position="403"/>
    </location>
</feature>
<evidence type="ECO:0000256" key="1">
    <source>
        <dbReference type="ARBA" id="ARBA00004651"/>
    </source>
</evidence>
<evidence type="ECO:0000256" key="5">
    <source>
        <dbReference type="ARBA" id="ARBA00022692"/>
    </source>
</evidence>
<gene>
    <name evidence="12" type="ORF">ACFQHW_09300</name>
</gene>
<dbReference type="PANTHER" id="PTHR33908:SF3">
    <property type="entry name" value="UNDECAPRENYL PHOSPHATE-ALPHA-4-AMINO-4-DEOXY-L-ARABINOSE ARABINOSYL TRANSFERASE"/>
    <property type="match status" value="1"/>
</dbReference>
<feature type="transmembrane region" description="Helical" evidence="9">
    <location>
        <begin position="483"/>
        <end position="500"/>
    </location>
</feature>
<keyword evidence="7 9" id="KW-0472">Membrane</keyword>
<feature type="transmembrane region" description="Helical" evidence="9">
    <location>
        <begin position="539"/>
        <end position="558"/>
    </location>
</feature>
<evidence type="ECO:0000256" key="9">
    <source>
        <dbReference type="SAM" id="Phobius"/>
    </source>
</evidence>
<organism evidence="12 13">
    <name type="scientific">Lapidilactobacillus achengensis</name>
    <dbReference type="NCBI Taxonomy" id="2486000"/>
    <lineage>
        <taxon>Bacteria</taxon>
        <taxon>Bacillati</taxon>
        <taxon>Bacillota</taxon>
        <taxon>Bacilli</taxon>
        <taxon>Lactobacillales</taxon>
        <taxon>Lactobacillaceae</taxon>
        <taxon>Lapidilactobacillus</taxon>
    </lineage>
</organism>
<feature type="compositionally biased region" description="Gly residues" evidence="8">
    <location>
        <begin position="819"/>
        <end position="829"/>
    </location>
</feature>
<evidence type="ECO:0000256" key="6">
    <source>
        <dbReference type="ARBA" id="ARBA00022989"/>
    </source>
</evidence>
<feature type="compositionally biased region" description="Low complexity" evidence="8">
    <location>
        <begin position="779"/>
        <end position="818"/>
    </location>
</feature>
<feature type="transmembrane region" description="Helical" evidence="9">
    <location>
        <begin position="564"/>
        <end position="584"/>
    </location>
</feature>
<dbReference type="Pfam" id="PF13231">
    <property type="entry name" value="PMT_2"/>
    <property type="match status" value="1"/>
</dbReference>
<feature type="transmembrane region" description="Helical" evidence="9">
    <location>
        <begin position="82"/>
        <end position="103"/>
    </location>
</feature>
<feature type="compositionally biased region" description="Gly residues" evidence="8">
    <location>
        <begin position="271"/>
        <end position="283"/>
    </location>
</feature>
<feature type="transmembrane region" description="Helical" evidence="9">
    <location>
        <begin position="591"/>
        <end position="610"/>
    </location>
</feature>
<dbReference type="EMBL" id="JBHSSM010000020">
    <property type="protein sequence ID" value="MFC6315757.1"/>
    <property type="molecule type" value="Genomic_DNA"/>
</dbReference>
<evidence type="ECO:0000256" key="7">
    <source>
        <dbReference type="ARBA" id="ARBA00023136"/>
    </source>
</evidence>
<accession>A0ABW1US93</accession>
<evidence type="ECO:0000256" key="8">
    <source>
        <dbReference type="SAM" id="MobiDB-lite"/>
    </source>
</evidence>
<evidence type="ECO:0000256" key="4">
    <source>
        <dbReference type="ARBA" id="ARBA00022679"/>
    </source>
</evidence>
<feature type="transmembrane region" description="Helical" evidence="9">
    <location>
        <begin position="7"/>
        <end position="27"/>
    </location>
</feature>
<keyword evidence="5 9" id="KW-0812">Transmembrane</keyword>
<dbReference type="Pfam" id="PF24878">
    <property type="entry name" value="YkcB_C"/>
    <property type="match status" value="1"/>
</dbReference>
<evidence type="ECO:0000256" key="2">
    <source>
        <dbReference type="ARBA" id="ARBA00022475"/>
    </source>
</evidence>
<dbReference type="GO" id="GO:0016757">
    <property type="term" value="F:glycosyltransferase activity"/>
    <property type="evidence" value="ECO:0007669"/>
    <property type="project" value="UniProtKB-KW"/>
</dbReference>
<comment type="subcellular location">
    <subcellularLocation>
        <location evidence="1">Cell membrane</location>
        <topology evidence="1">Multi-pass membrane protein</topology>
    </subcellularLocation>
</comment>
<proteinExistence type="predicted"/>